<dbReference type="EMBL" id="MU274908">
    <property type="protein sequence ID" value="KAI0090057.1"/>
    <property type="molecule type" value="Genomic_DNA"/>
</dbReference>
<sequence length="602" mass="68402">MRHFESLVHSLPSSHSSPFRTYTLHLAADVQAHNQSLYLDHKSLASQDTHQQVQDTVKDRLSPFRDPVQTATPMPEVDRVDQGVSLGLIPYTPLRHDASVSVGATSPPRAQDTSDATTLTGQQLHRSSTPDPNPRHDPWFPANPRMPVELFDSILFYLGLDYGPQTGVFCSRAIMACSLVCLRWAHRCRQAFFHNKELKIRSFEDAQTLVKYTTQGSPSFIPVYELISSIRVIQRYSKRQSFCDCLHMFKLKLGTVLPKLRFQLDLIGSNLDRGFPSCKKLDISHWRLPPSALTPFSLPYDEIRVKDIQLPSFTGVDKYVRHFAQAHNIMFFDLTWNTSNRQESPISSYREGSHTVEDRSLDVSAKGCTDNLSLCLLLVVAETHPCWQSLLCMLPDDESQQIAIMIRWFGELAGKYQSCLLRIRDPKKSQKPLISVIGAYFYPNCSLHFQLYNLTAENARASDFRVVGVALKVDEREEEVDIDDLRGYLGLFSTLCVVLLRFDSYRGLLAALGRHRPLSFNPQPVNDQSCKYVFTYRRRSDDEFPEVARLGVDYGSSDYDCVEIDPITLSPTGRSWARSFDFHSSLIQESLRKTGHIPPASI</sequence>
<evidence type="ECO:0000313" key="1">
    <source>
        <dbReference type="EMBL" id="KAI0090057.1"/>
    </source>
</evidence>
<dbReference type="Proteomes" id="UP001055072">
    <property type="component" value="Unassembled WGS sequence"/>
</dbReference>
<gene>
    <name evidence="1" type="ORF">BDY19DRAFT_748159</name>
</gene>
<proteinExistence type="predicted"/>
<keyword evidence="2" id="KW-1185">Reference proteome</keyword>
<reference evidence="1" key="1">
    <citation type="journal article" date="2021" name="Environ. Microbiol.">
        <title>Gene family expansions and transcriptome signatures uncover fungal adaptations to wood decay.</title>
        <authorList>
            <person name="Hage H."/>
            <person name="Miyauchi S."/>
            <person name="Viragh M."/>
            <person name="Drula E."/>
            <person name="Min B."/>
            <person name="Chaduli D."/>
            <person name="Navarro D."/>
            <person name="Favel A."/>
            <person name="Norest M."/>
            <person name="Lesage-Meessen L."/>
            <person name="Balint B."/>
            <person name="Merenyi Z."/>
            <person name="de Eugenio L."/>
            <person name="Morin E."/>
            <person name="Martinez A.T."/>
            <person name="Baldrian P."/>
            <person name="Stursova M."/>
            <person name="Martinez M.J."/>
            <person name="Novotny C."/>
            <person name="Magnuson J.K."/>
            <person name="Spatafora J.W."/>
            <person name="Maurice S."/>
            <person name="Pangilinan J."/>
            <person name="Andreopoulos W."/>
            <person name="LaButti K."/>
            <person name="Hundley H."/>
            <person name="Na H."/>
            <person name="Kuo A."/>
            <person name="Barry K."/>
            <person name="Lipzen A."/>
            <person name="Henrissat B."/>
            <person name="Riley R."/>
            <person name="Ahrendt S."/>
            <person name="Nagy L.G."/>
            <person name="Grigoriev I.V."/>
            <person name="Martin F."/>
            <person name="Rosso M.N."/>
        </authorList>
    </citation>
    <scope>NUCLEOTIDE SEQUENCE</scope>
    <source>
        <strain evidence="1">CBS 384.51</strain>
    </source>
</reference>
<comment type="caution">
    <text evidence="1">The sequence shown here is derived from an EMBL/GenBank/DDBJ whole genome shotgun (WGS) entry which is preliminary data.</text>
</comment>
<evidence type="ECO:0000313" key="2">
    <source>
        <dbReference type="Proteomes" id="UP001055072"/>
    </source>
</evidence>
<accession>A0ACB8U6Z0</accession>
<name>A0ACB8U6Z0_9APHY</name>
<protein>
    <submittedName>
        <fullName evidence="1">Uncharacterized protein</fullName>
    </submittedName>
</protein>
<organism evidence="1 2">
    <name type="scientific">Irpex rosettiformis</name>
    <dbReference type="NCBI Taxonomy" id="378272"/>
    <lineage>
        <taxon>Eukaryota</taxon>
        <taxon>Fungi</taxon>
        <taxon>Dikarya</taxon>
        <taxon>Basidiomycota</taxon>
        <taxon>Agaricomycotina</taxon>
        <taxon>Agaricomycetes</taxon>
        <taxon>Polyporales</taxon>
        <taxon>Irpicaceae</taxon>
        <taxon>Irpex</taxon>
    </lineage>
</organism>